<dbReference type="AlphaFoldDB" id="A0A0K9NKN9"/>
<feature type="repeat" description="TPR" evidence="1">
    <location>
        <begin position="335"/>
        <end position="368"/>
    </location>
</feature>
<evidence type="ECO:0000313" key="2">
    <source>
        <dbReference type="EMBL" id="KMZ57178.1"/>
    </source>
</evidence>
<organism evidence="2 3">
    <name type="scientific">Zostera marina</name>
    <name type="common">Eelgrass</name>
    <dbReference type="NCBI Taxonomy" id="29655"/>
    <lineage>
        <taxon>Eukaryota</taxon>
        <taxon>Viridiplantae</taxon>
        <taxon>Streptophyta</taxon>
        <taxon>Embryophyta</taxon>
        <taxon>Tracheophyta</taxon>
        <taxon>Spermatophyta</taxon>
        <taxon>Magnoliopsida</taxon>
        <taxon>Liliopsida</taxon>
        <taxon>Zosteraceae</taxon>
        <taxon>Zostera</taxon>
    </lineage>
</organism>
<sequence>MVIVQKRQLNCGFGFSQFYKCGNVGLRHRRPTSRSGSSVMISELPDRETSSAVTIPSVANVGSINTDDPRTLEEMGNSKHSRGRFEEALVLHDRAIAIDPEEASYWINKAVTLARMGRLLEAMEHCKEAAKIDPSYLRTHHQLSTLYLRLGCPVKALHHRQLSGPFSSPRDFTKIHVLQSHLQKSTEARLRKDWNIVIREAMSAISAGADSAPQVVAAQAEALLNLQRHEEADMVLKAAATFDPNGDLFDAPTTAYILAVEAQVNLALGRFDDAVTKVKMAVRVDPNNREAAKIAMKIHVTVSCRNRGNDLFQNSKFVEACAAYKEGLQLVTHNSVLYCNRAACRLKLGQHEEAVQDCNMALRLQPSYRKARLRRADCNTMMVKWEAARRDYLVLIQDNPDDEEVRAGLEWATINIVEKRKHMS</sequence>
<reference evidence="3" key="1">
    <citation type="journal article" date="2016" name="Nature">
        <title>The genome of the seagrass Zostera marina reveals angiosperm adaptation to the sea.</title>
        <authorList>
            <person name="Olsen J.L."/>
            <person name="Rouze P."/>
            <person name="Verhelst B."/>
            <person name="Lin Y.-C."/>
            <person name="Bayer T."/>
            <person name="Collen J."/>
            <person name="Dattolo E."/>
            <person name="De Paoli E."/>
            <person name="Dittami S."/>
            <person name="Maumus F."/>
            <person name="Michel G."/>
            <person name="Kersting A."/>
            <person name="Lauritano C."/>
            <person name="Lohaus R."/>
            <person name="Toepel M."/>
            <person name="Tonon T."/>
            <person name="Vanneste K."/>
            <person name="Amirebrahimi M."/>
            <person name="Brakel J."/>
            <person name="Bostroem C."/>
            <person name="Chovatia M."/>
            <person name="Grimwood J."/>
            <person name="Jenkins J.W."/>
            <person name="Jueterbock A."/>
            <person name="Mraz A."/>
            <person name="Stam W.T."/>
            <person name="Tice H."/>
            <person name="Bornberg-Bauer E."/>
            <person name="Green P.J."/>
            <person name="Pearson G.A."/>
            <person name="Procaccini G."/>
            <person name="Duarte C.M."/>
            <person name="Schmutz J."/>
            <person name="Reusch T.B.H."/>
            <person name="Van de Peer Y."/>
        </authorList>
    </citation>
    <scope>NUCLEOTIDE SEQUENCE [LARGE SCALE GENOMIC DNA]</scope>
    <source>
        <strain evidence="3">cv. Finnish</strain>
    </source>
</reference>
<dbReference type="Proteomes" id="UP000036987">
    <property type="component" value="Unassembled WGS sequence"/>
</dbReference>
<evidence type="ECO:0000256" key="1">
    <source>
        <dbReference type="PROSITE-ProRule" id="PRU00339"/>
    </source>
</evidence>
<gene>
    <name evidence="2" type="ORF">ZOSMA_89G01310</name>
</gene>
<dbReference type="InterPro" id="IPR044534">
    <property type="entry name" value="TTL1-4"/>
</dbReference>
<dbReference type="InterPro" id="IPR011990">
    <property type="entry name" value="TPR-like_helical_dom_sf"/>
</dbReference>
<dbReference type="EMBL" id="LFYR01002109">
    <property type="protein sequence ID" value="KMZ57178.1"/>
    <property type="molecule type" value="Genomic_DNA"/>
</dbReference>
<comment type="caution">
    <text evidence="2">The sequence shown here is derived from an EMBL/GenBank/DDBJ whole genome shotgun (WGS) entry which is preliminary data.</text>
</comment>
<dbReference type="SMART" id="SM00028">
    <property type="entry name" value="TPR"/>
    <property type="match status" value="6"/>
</dbReference>
<proteinExistence type="predicted"/>
<dbReference type="OrthoDB" id="2335338at2759"/>
<name>A0A0K9NKN9_ZOSMR</name>
<dbReference type="PROSITE" id="PS50005">
    <property type="entry name" value="TPR"/>
    <property type="match status" value="3"/>
</dbReference>
<dbReference type="Gene3D" id="1.25.40.10">
    <property type="entry name" value="Tetratricopeptide repeat domain"/>
    <property type="match status" value="3"/>
</dbReference>
<dbReference type="PANTHER" id="PTHR46050">
    <property type="entry name" value="TPR REPEAT-CONTAINING THIOREDOXIN"/>
    <property type="match status" value="1"/>
</dbReference>
<dbReference type="STRING" id="29655.A0A0K9NKN9"/>
<feature type="repeat" description="TPR" evidence="1">
    <location>
        <begin position="255"/>
        <end position="288"/>
    </location>
</feature>
<dbReference type="InterPro" id="IPR019734">
    <property type="entry name" value="TPR_rpt"/>
</dbReference>
<dbReference type="PANTHER" id="PTHR46050:SF7">
    <property type="entry name" value="TETRATRICOPEPTIDE REPEAT (TPR)-LIKE SUPERFAMILY PROTEIN"/>
    <property type="match status" value="1"/>
</dbReference>
<dbReference type="Pfam" id="PF00515">
    <property type="entry name" value="TPR_1"/>
    <property type="match status" value="1"/>
</dbReference>
<evidence type="ECO:0000313" key="3">
    <source>
        <dbReference type="Proteomes" id="UP000036987"/>
    </source>
</evidence>
<keyword evidence="1" id="KW-0802">TPR repeat</keyword>
<keyword evidence="3" id="KW-1185">Reference proteome</keyword>
<protein>
    <submittedName>
        <fullName evidence="2">Tetratricopeptide repeat protein 2-like</fullName>
    </submittedName>
</protein>
<dbReference type="GO" id="GO:0005737">
    <property type="term" value="C:cytoplasm"/>
    <property type="evidence" value="ECO:0000318"/>
    <property type="project" value="GO_Central"/>
</dbReference>
<dbReference type="OMA" id="SMGNEHY"/>
<accession>A0A0K9NKN9</accession>
<dbReference type="Pfam" id="PF13432">
    <property type="entry name" value="TPR_16"/>
    <property type="match status" value="1"/>
</dbReference>
<dbReference type="SUPFAM" id="SSF48452">
    <property type="entry name" value="TPR-like"/>
    <property type="match status" value="2"/>
</dbReference>
<feature type="repeat" description="TPR" evidence="1">
    <location>
        <begin position="69"/>
        <end position="102"/>
    </location>
</feature>